<keyword evidence="5 9" id="KW-0472">Membrane</keyword>
<keyword evidence="13" id="KW-1185">Reference proteome</keyword>
<dbReference type="InterPro" id="IPR004090">
    <property type="entry name" value="Chemotax_Me-accpt_rcpt"/>
</dbReference>
<keyword evidence="2" id="KW-1003">Cell membrane</keyword>
<feature type="domain" description="HAMP" evidence="11">
    <location>
        <begin position="217"/>
        <end position="259"/>
    </location>
</feature>
<comment type="caution">
    <text evidence="12">The sequence shown here is derived from an EMBL/GenBank/DDBJ whole genome shotgun (WGS) entry which is preliminary data.</text>
</comment>
<comment type="subcellular location">
    <subcellularLocation>
        <location evidence="1">Cell membrane</location>
        <topology evidence="1">Multi-pass membrane protein</topology>
    </subcellularLocation>
</comment>
<dbReference type="PROSITE" id="PS50885">
    <property type="entry name" value="HAMP"/>
    <property type="match status" value="1"/>
</dbReference>
<evidence type="ECO:0000256" key="6">
    <source>
        <dbReference type="ARBA" id="ARBA00023224"/>
    </source>
</evidence>
<dbReference type="AlphaFoldDB" id="A0A0N0GLC1"/>
<dbReference type="InterPro" id="IPR003660">
    <property type="entry name" value="HAMP_dom"/>
</dbReference>
<dbReference type="CDD" id="cd11386">
    <property type="entry name" value="MCP_signal"/>
    <property type="match status" value="1"/>
</dbReference>
<dbReference type="FunFam" id="1.10.287.950:FF:000001">
    <property type="entry name" value="Methyl-accepting chemotaxis sensory transducer"/>
    <property type="match status" value="1"/>
</dbReference>
<keyword evidence="4 9" id="KW-1133">Transmembrane helix</keyword>
<evidence type="ECO:0000256" key="4">
    <source>
        <dbReference type="ARBA" id="ARBA00022989"/>
    </source>
</evidence>
<evidence type="ECO:0000256" key="8">
    <source>
        <dbReference type="PROSITE-ProRule" id="PRU00284"/>
    </source>
</evidence>
<name>A0A0N0GLC1_9NEIS</name>
<dbReference type="Pfam" id="PF17200">
    <property type="entry name" value="sCache_2"/>
    <property type="match status" value="1"/>
</dbReference>
<evidence type="ECO:0000256" key="2">
    <source>
        <dbReference type="ARBA" id="ARBA00022475"/>
    </source>
</evidence>
<proteinExistence type="inferred from homology"/>
<dbReference type="GO" id="GO:0004888">
    <property type="term" value="F:transmembrane signaling receptor activity"/>
    <property type="evidence" value="ECO:0007669"/>
    <property type="project" value="InterPro"/>
</dbReference>
<dbReference type="SMART" id="SM00283">
    <property type="entry name" value="MA"/>
    <property type="match status" value="1"/>
</dbReference>
<dbReference type="PRINTS" id="PR00260">
    <property type="entry name" value="CHEMTRNSDUCR"/>
</dbReference>
<evidence type="ECO:0000313" key="12">
    <source>
        <dbReference type="EMBL" id="KPC49695.1"/>
    </source>
</evidence>
<dbReference type="Gene3D" id="3.30.450.20">
    <property type="entry name" value="PAS domain"/>
    <property type="match status" value="1"/>
</dbReference>
<dbReference type="EMBL" id="LAQT01000036">
    <property type="protein sequence ID" value="KPC49695.1"/>
    <property type="molecule type" value="Genomic_DNA"/>
</dbReference>
<dbReference type="SUPFAM" id="SSF58104">
    <property type="entry name" value="Methyl-accepting chemotaxis protein (MCP) signaling domain"/>
    <property type="match status" value="1"/>
</dbReference>
<dbReference type="PROSITE" id="PS50111">
    <property type="entry name" value="CHEMOTAXIS_TRANSDUC_2"/>
    <property type="match status" value="1"/>
</dbReference>
<evidence type="ECO:0000256" key="5">
    <source>
        <dbReference type="ARBA" id="ARBA00023136"/>
    </source>
</evidence>
<feature type="domain" description="Methyl-accepting transducer" evidence="10">
    <location>
        <begin position="264"/>
        <end position="500"/>
    </location>
</feature>
<evidence type="ECO:0000313" key="13">
    <source>
        <dbReference type="Proteomes" id="UP000037939"/>
    </source>
</evidence>
<dbReference type="GO" id="GO:0007165">
    <property type="term" value="P:signal transduction"/>
    <property type="evidence" value="ECO:0007669"/>
    <property type="project" value="UniProtKB-KW"/>
</dbReference>
<dbReference type="SMART" id="SM01049">
    <property type="entry name" value="Cache_2"/>
    <property type="match status" value="1"/>
</dbReference>
<dbReference type="PATRIC" id="fig|857265.3.peg.4150"/>
<dbReference type="PANTHER" id="PTHR32089">
    <property type="entry name" value="METHYL-ACCEPTING CHEMOTAXIS PROTEIN MCPB"/>
    <property type="match status" value="1"/>
</dbReference>
<dbReference type="Pfam" id="PF00015">
    <property type="entry name" value="MCPsignal"/>
    <property type="match status" value="1"/>
</dbReference>
<dbReference type="PANTHER" id="PTHR32089:SF112">
    <property type="entry name" value="LYSOZYME-LIKE PROTEIN-RELATED"/>
    <property type="match status" value="1"/>
</dbReference>
<dbReference type="Gene3D" id="1.10.287.950">
    <property type="entry name" value="Methyl-accepting chemotaxis protein"/>
    <property type="match status" value="1"/>
</dbReference>
<evidence type="ECO:0000256" key="3">
    <source>
        <dbReference type="ARBA" id="ARBA00022692"/>
    </source>
</evidence>
<evidence type="ECO:0000256" key="1">
    <source>
        <dbReference type="ARBA" id="ARBA00004651"/>
    </source>
</evidence>
<evidence type="ECO:0000259" key="10">
    <source>
        <dbReference type="PROSITE" id="PS50111"/>
    </source>
</evidence>
<reference evidence="12 13" key="1">
    <citation type="submission" date="2015-07" db="EMBL/GenBank/DDBJ databases">
        <title>Draft genome sequence of the Amantichitinum ursilacus IGB-41, a new chitin-degrading bacterium.</title>
        <authorList>
            <person name="Kirstahler P."/>
            <person name="Guenther M."/>
            <person name="Grumaz C."/>
            <person name="Rupp S."/>
            <person name="Zibek S."/>
            <person name="Sohn K."/>
        </authorList>
    </citation>
    <scope>NUCLEOTIDE SEQUENCE [LARGE SCALE GENOMIC DNA]</scope>
    <source>
        <strain evidence="12 13">IGB-41</strain>
    </source>
</reference>
<evidence type="ECO:0000256" key="7">
    <source>
        <dbReference type="ARBA" id="ARBA00029447"/>
    </source>
</evidence>
<keyword evidence="6 8" id="KW-0807">Transducer</keyword>
<accession>A0A0N0GLC1</accession>
<dbReference type="GO" id="GO:0005886">
    <property type="term" value="C:plasma membrane"/>
    <property type="evidence" value="ECO:0007669"/>
    <property type="project" value="UniProtKB-SubCell"/>
</dbReference>
<sequence length="536" mass="56871">MKLSTRLLLIVATALLALIIIAGFGLQTLRATMMQDRHDAIRSLVTLAAKQVEHYRDLAQAGKMSDAEAQARAVEALQGLNNGSGDYVYARRADAFVLAHPDPRKRGKIDMGSTLPDGRTTVQAYSDALGDKDFAFAEIVSKRLGSEVDVPKTNGIARIKGWNWVIGYGQWADDIDKAYWHFAWQLIGLGIVVLAIVTAIAIAMARSIYQRLGGEPDEAAEAAQRIANGDLSHVVKARSRDSLMGAIATMQDGLRQMIENIQRSAQSLGQATSGLTGQMQQINRAARQSSDATASTAAAIEQMSVSVDHISASARETESNSARSSELAVHGEQLVTNAASEIQLIAGQINDASGLIGGLVERSREIGGIASVIKEIADQTNLLALNAAIEAARAGEQGRGFAVVADEVRKLAERTSQATNQITEMIQAIQTDTGSVVTSMDEVTPRVARGVDMANQAADSLRAINEGAATTLNKIRDVANATSEQSAASSSVAVNVERIAHMVEDAASSVNAANGNVSAMEQLASELRASVARFRL</sequence>
<gene>
    <name evidence="12" type="primary">mcp4_3</name>
    <name evidence="12" type="ORF">WG78_20270</name>
</gene>
<organism evidence="12 13">
    <name type="scientific">Amantichitinum ursilacus</name>
    <dbReference type="NCBI Taxonomy" id="857265"/>
    <lineage>
        <taxon>Bacteria</taxon>
        <taxon>Pseudomonadati</taxon>
        <taxon>Pseudomonadota</taxon>
        <taxon>Betaproteobacteria</taxon>
        <taxon>Neisseriales</taxon>
        <taxon>Chitinibacteraceae</taxon>
        <taxon>Amantichitinum</taxon>
    </lineage>
</organism>
<dbReference type="STRING" id="857265.WG78_20270"/>
<protein>
    <submittedName>
        <fullName evidence="12">Methyl-accepting chemotaxis protein 4</fullName>
    </submittedName>
</protein>
<dbReference type="InterPro" id="IPR033480">
    <property type="entry name" value="sCache_2"/>
</dbReference>
<evidence type="ECO:0000259" key="11">
    <source>
        <dbReference type="PROSITE" id="PS50885"/>
    </source>
</evidence>
<dbReference type="Proteomes" id="UP000037939">
    <property type="component" value="Unassembled WGS sequence"/>
</dbReference>
<evidence type="ECO:0000256" key="9">
    <source>
        <dbReference type="SAM" id="Phobius"/>
    </source>
</evidence>
<dbReference type="GO" id="GO:0006935">
    <property type="term" value="P:chemotaxis"/>
    <property type="evidence" value="ECO:0007669"/>
    <property type="project" value="InterPro"/>
</dbReference>
<dbReference type="CDD" id="cd18774">
    <property type="entry name" value="PDC2_HK_sensor"/>
    <property type="match status" value="1"/>
</dbReference>
<dbReference type="RefSeq" id="WP_053939615.1">
    <property type="nucleotide sequence ID" value="NZ_LAQT01000036.1"/>
</dbReference>
<feature type="transmembrane region" description="Helical" evidence="9">
    <location>
        <begin position="182"/>
        <end position="205"/>
    </location>
</feature>
<comment type="similarity">
    <text evidence="7">Belongs to the methyl-accepting chemotaxis (MCP) protein family.</text>
</comment>
<dbReference type="InterPro" id="IPR004089">
    <property type="entry name" value="MCPsignal_dom"/>
</dbReference>
<keyword evidence="3 9" id="KW-0812">Transmembrane</keyword>